<evidence type="ECO:0008006" key="4">
    <source>
        <dbReference type="Google" id="ProtNLM"/>
    </source>
</evidence>
<protein>
    <recommendedName>
        <fullName evidence="4">ADP,ATP carrier protein</fullName>
    </recommendedName>
</protein>
<dbReference type="SUPFAM" id="SSF103473">
    <property type="entry name" value="MFS general substrate transporter"/>
    <property type="match status" value="1"/>
</dbReference>
<feature type="transmembrane region" description="Helical" evidence="1">
    <location>
        <begin position="545"/>
        <end position="564"/>
    </location>
</feature>
<proteinExistence type="predicted"/>
<dbReference type="Proteomes" id="UP001244341">
    <property type="component" value="Chromosome 15b"/>
</dbReference>
<feature type="transmembrane region" description="Helical" evidence="1">
    <location>
        <begin position="475"/>
        <end position="494"/>
    </location>
</feature>
<feature type="transmembrane region" description="Helical" evidence="1">
    <location>
        <begin position="633"/>
        <end position="652"/>
    </location>
</feature>
<dbReference type="SUPFAM" id="SSF48371">
    <property type="entry name" value="ARM repeat"/>
    <property type="match status" value="1"/>
</dbReference>
<evidence type="ECO:0000313" key="2">
    <source>
        <dbReference type="EMBL" id="WIA22915.1"/>
    </source>
</evidence>
<keyword evidence="3" id="KW-1185">Reference proteome</keyword>
<dbReference type="InterPro" id="IPR000225">
    <property type="entry name" value="Armadillo"/>
</dbReference>
<sequence length="676" mass="72430">MASGFEANSKHIARFAAKPYPQQQPSDAVTPAFEGYAYGKIVGQLRSDNAVIKAKAVVAAKEMLCMPLKRIQCISAGITSALVELLGAPDESLQASAATTLQSLVASEVGCRDMLQHGGLPQLLQLLKQPSAAVRDAVYGALCAAAHFEALRTALMQEQGAMRQLLGHVQQEEAGRAAQALELLVHCTQVRHNHDALTKLIYLAHAVPKLAALISNSNTPEPVRLGATRLLAALMSTQEDGRTQAVEAGCVPVLLQLTARSFRGLLHRTLCVFVHVHAHEVPSVLYSFFALFSLLGSYFLLLPLREDAGISLGTSSLPALCACTLAVTLLFIPAASAFLSRSHPNSREVALQQFYYFMAGVLLVFYFLYSYAAIDSRLLRGAFYVWVNVMNLVCISSLWARCADAFTPEAGARLFGFISAAVAAAAATEPAAAAAQGKLAAAPCGSSSSRSLPEQLGLRLRNVLLGFQMILRSRYLLMLCGNLLLTYVVGSLMYFQRALVVSTSVRGPSQRTAFFAALNTWSAACILLMQLFATSSLLRYLGMQAALGLGPLICLAGICSISSAPSPAMVAVFEVVRKVFAYAVYRPSREVLFTVVSRDEKYSAKLVIDTVVQRLGDALAAAAFQVLDVQWSLGQAGVGAAGVAMCFVWLATAHKLGQHHKQLAKADAAVREKMTL</sequence>
<accession>A0ABY8UNK6</accession>
<organism evidence="2 3">
    <name type="scientific">Tetradesmus obliquus</name>
    <name type="common">Green alga</name>
    <name type="synonym">Acutodesmus obliquus</name>
    <dbReference type="NCBI Taxonomy" id="3088"/>
    <lineage>
        <taxon>Eukaryota</taxon>
        <taxon>Viridiplantae</taxon>
        <taxon>Chlorophyta</taxon>
        <taxon>core chlorophytes</taxon>
        <taxon>Chlorophyceae</taxon>
        <taxon>CS clade</taxon>
        <taxon>Sphaeropleales</taxon>
        <taxon>Scenedesmaceae</taxon>
        <taxon>Tetradesmus</taxon>
    </lineage>
</organism>
<keyword evidence="1" id="KW-0812">Transmembrane</keyword>
<feature type="transmembrane region" description="Helical" evidence="1">
    <location>
        <begin position="412"/>
        <end position="428"/>
    </location>
</feature>
<evidence type="ECO:0000313" key="3">
    <source>
        <dbReference type="Proteomes" id="UP001244341"/>
    </source>
</evidence>
<dbReference type="InterPro" id="IPR036259">
    <property type="entry name" value="MFS_trans_sf"/>
</dbReference>
<gene>
    <name evidence="2" type="ORF">OEZ85_001289</name>
</gene>
<keyword evidence="1" id="KW-0472">Membrane</keyword>
<name>A0ABY8UNK6_TETOB</name>
<feature type="transmembrane region" description="Helical" evidence="1">
    <location>
        <begin position="316"/>
        <end position="339"/>
    </location>
</feature>
<keyword evidence="1" id="KW-1133">Transmembrane helix</keyword>
<dbReference type="SMART" id="SM00185">
    <property type="entry name" value="ARM"/>
    <property type="match status" value="3"/>
</dbReference>
<dbReference type="PANTHER" id="PTHR43596">
    <property type="entry name" value="ADP,ATP CARRIER PROTEIN"/>
    <property type="match status" value="1"/>
</dbReference>
<dbReference type="InterPro" id="IPR011989">
    <property type="entry name" value="ARM-like"/>
</dbReference>
<feature type="transmembrane region" description="Helical" evidence="1">
    <location>
        <begin position="354"/>
        <end position="374"/>
    </location>
</feature>
<reference evidence="2 3" key="1">
    <citation type="submission" date="2023-05" db="EMBL/GenBank/DDBJ databases">
        <title>A 100% complete, gapless, phased diploid assembly of the Scenedesmus obliquus UTEX 3031 genome.</title>
        <authorList>
            <person name="Biondi T.C."/>
            <person name="Hanschen E.R."/>
            <person name="Kwon T."/>
            <person name="Eng W."/>
            <person name="Kruse C.P.S."/>
            <person name="Koehler S.I."/>
            <person name="Kunde Y."/>
            <person name="Gleasner C.D."/>
            <person name="You Mak K.T."/>
            <person name="Polle J."/>
            <person name="Hovde B.T."/>
            <person name="Starkenburg S.R."/>
        </authorList>
    </citation>
    <scope>NUCLEOTIDE SEQUENCE [LARGE SCALE GENOMIC DNA]</scope>
    <source>
        <strain evidence="2 3">DOE0152z</strain>
    </source>
</reference>
<dbReference type="Gene3D" id="1.25.10.10">
    <property type="entry name" value="Leucine-rich Repeat Variant"/>
    <property type="match status" value="1"/>
</dbReference>
<evidence type="ECO:0000256" key="1">
    <source>
        <dbReference type="SAM" id="Phobius"/>
    </source>
</evidence>
<dbReference type="PANTHER" id="PTHR43596:SF1">
    <property type="entry name" value="ADP,ATP CARRIER PROTEIN"/>
    <property type="match status" value="1"/>
</dbReference>
<dbReference type="InterPro" id="IPR016024">
    <property type="entry name" value="ARM-type_fold"/>
</dbReference>
<feature type="transmembrane region" description="Helical" evidence="1">
    <location>
        <begin position="284"/>
        <end position="304"/>
    </location>
</feature>
<feature type="transmembrane region" description="Helical" evidence="1">
    <location>
        <begin position="514"/>
        <end position="533"/>
    </location>
</feature>
<feature type="transmembrane region" description="Helical" evidence="1">
    <location>
        <begin position="381"/>
        <end position="400"/>
    </location>
</feature>
<dbReference type="EMBL" id="CP126222">
    <property type="protein sequence ID" value="WIA22915.1"/>
    <property type="molecule type" value="Genomic_DNA"/>
</dbReference>